<sequence length="364" mass="38905">MNPVAVSLRRRQFVAGLAGASLLAPALLRAQPVPAKRIRIGSPDLGTAGKSSPGASTLAVVQAHQWLEEAFAKDGIEVQWNFFRGAGPAVAEALAAKQLDIVYLGDLASVIHKARGLPTRYIVPTGRGSNSYLATAPGSPIRSVADLKGKRVSVLKGTAYQRPFDNLLATAGLTEKDVKLINMDWPSSKAAVVAGQIDATFGGSDLFVLRDKGVQIPLSTRGRGPAFAINAGALATEDFVQNQAPLVQRVVTQLVRASHWASQEGNREALVALFASNSGNPETPFREELAGDNLSQRYSPLIDDGLIAGYQGVHDEGLKLGLIRQGYDVKSWFEPRFVQQALRELKLEKAWKETDAAGKAQGHA</sequence>
<dbReference type="PANTHER" id="PTHR30024:SF21">
    <property type="entry name" value="ABC TRANSPORTER SUBSTRATE-BINDING PROTEIN"/>
    <property type="match status" value="1"/>
</dbReference>
<dbReference type="SUPFAM" id="SSF53850">
    <property type="entry name" value="Periplasmic binding protein-like II"/>
    <property type="match status" value="1"/>
</dbReference>
<dbReference type="PANTHER" id="PTHR30024">
    <property type="entry name" value="ALIPHATIC SULFONATES-BINDING PROTEIN-RELATED"/>
    <property type="match status" value="1"/>
</dbReference>
<keyword evidence="3" id="KW-1185">Reference proteome</keyword>
<dbReference type="Gene3D" id="3.40.190.10">
    <property type="entry name" value="Periplasmic binding protein-like II"/>
    <property type="match status" value="2"/>
</dbReference>
<comment type="caution">
    <text evidence="2">The sequence shown here is derived from an EMBL/GenBank/DDBJ whole genome shotgun (WGS) entry which is preliminary data.</text>
</comment>
<evidence type="ECO:0000313" key="3">
    <source>
        <dbReference type="Proteomes" id="UP001156903"/>
    </source>
</evidence>
<gene>
    <name evidence="2" type="primary">astR</name>
    <name evidence="2" type="ORF">GCM10007935_37630</name>
</gene>
<dbReference type="RefSeq" id="WP_284309070.1">
    <property type="nucleotide sequence ID" value="NZ_BSPB01000052.1"/>
</dbReference>
<evidence type="ECO:0000313" key="2">
    <source>
        <dbReference type="EMBL" id="GLS16323.1"/>
    </source>
</evidence>
<evidence type="ECO:0000259" key="1">
    <source>
        <dbReference type="Pfam" id="PF09084"/>
    </source>
</evidence>
<dbReference type="Pfam" id="PF09084">
    <property type="entry name" value="NMT1"/>
    <property type="match status" value="1"/>
</dbReference>
<dbReference type="PROSITE" id="PS51318">
    <property type="entry name" value="TAT"/>
    <property type="match status" value="1"/>
</dbReference>
<name>A0ABQ6C7I7_9BURK</name>
<accession>A0ABQ6C7I7</accession>
<protein>
    <submittedName>
        <fullName evidence="2">Aryl sulfate ester ABC transporter</fullName>
    </submittedName>
</protein>
<dbReference type="EMBL" id="BSPB01000052">
    <property type="protein sequence ID" value="GLS16323.1"/>
    <property type="molecule type" value="Genomic_DNA"/>
</dbReference>
<dbReference type="InterPro" id="IPR006311">
    <property type="entry name" value="TAT_signal"/>
</dbReference>
<dbReference type="Proteomes" id="UP001156903">
    <property type="component" value="Unassembled WGS sequence"/>
</dbReference>
<feature type="domain" description="SsuA/THI5-like" evidence="1">
    <location>
        <begin position="71"/>
        <end position="262"/>
    </location>
</feature>
<proteinExistence type="predicted"/>
<organism evidence="2 3">
    <name type="scientific">Hydrogenophaga electricum</name>
    <dbReference type="NCBI Taxonomy" id="1230953"/>
    <lineage>
        <taxon>Bacteria</taxon>
        <taxon>Pseudomonadati</taxon>
        <taxon>Pseudomonadota</taxon>
        <taxon>Betaproteobacteria</taxon>
        <taxon>Burkholderiales</taxon>
        <taxon>Comamonadaceae</taxon>
        <taxon>Hydrogenophaga</taxon>
    </lineage>
</organism>
<reference evidence="3" key="1">
    <citation type="journal article" date="2019" name="Int. J. Syst. Evol. Microbiol.">
        <title>The Global Catalogue of Microorganisms (GCM) 10K type strain sequencing project: providing services to taxonomists for standard genome sequencing and annotation.</title>
        <authorList>
            <consortium name="The Broad Institute Genomics Platform"/>
            <consortium name="The Broad Institute Genome Sequencing Center for Infectious Disease"/>
            <person name="Wu L."/>
            <person name="Ma J."/>
        </authorList>
    </citation>
    <scope>NUCLEOTIDE SEQUENCE [LARGE SCALE GENOMIC DNA]</scope>
    <source>
        <strain evidence="3">NBRC 109341</strain>
    </source>
</reference>
<dbReference type="InterPro" id="IPR015168">
    <property type="entry name" value="SsuA/THI5"/>
</dbReference>